<feature type="compositionally biased region" description="Basic and acidic residues" evidence="1">
    <location>
        <begin position="217"/>
        <end position="226"/>
    </location>
</feature>
<evidence type="ECO:0000256" key="1">
    <source>
        <dbReference type="SAM" id="MobiDB-lite"/>
    </source>
</evidence>
<feature type="region of interest" description="Disordered" evidence="1">
    <location>
        <begin position="217"/>
        <end position="267"/>
    </location>
</feature>
<evidence type="ECO:0000313" key="3">
    <source>
        <dbReference type="EMBL" id="CAK3999070.1"/>
    </source>
</evidence>
<sequence>MRSDVGVSVSLQVDREDMHEYNDPAEDDDEVWVKYVESKAGSQFAVRIVLEPDFLYPQEDIVADVYVDGKMIAGDAAVKGASKEDLQGLGTVKVALTRCIRMEQLDINEKRGREANESKTISEKSLKGRAISNRISFAAKEKCRTANYHAATYPFGKKPFAEFKFKYRSRRDLQIEGILERSPSPTPLEERDPDTLTREELRQLLDRRNHELQDYNRIKREKRERSVTTGGAADDDDDDVTFTGSGPSKRHRVSDDSGVDIIDLTDD</sequence>
<dbReference type="InterPro" id="IPR057678">
    <property type="entry name" value="DUF7918"/>
</dbReference>
<comment type="caution">
    <text evidence="3">The sequence shown here is derived from an EMBL/GenBank/DDBJ whole genome shotgun (WGS) entry which is preliminary data.</text>
</comment>
<accession>A0AAI8YY57</accession>
<feature type="domain" description="DUF7918" evidence="2">
    <location>
        <begin position="79"/>
        <end position="182"/>
    </location>
</feature>
<keyword evidence="4" id="KW-1185">Reference proteome</keyword>
<evidence type="ECO:0000313" key="4">
    <source>
        <dbReference type="Proteomes" id="UP001296104"/>
    </source>
</evidence>
<dbReference type="AlphaFoldDB" id="A0AAI8YY57"/>
<dbReference type="PANTHER" id="PTHR36223:SF1">
    <property type="entry name" value="TRANSCRIPTION ELONGATION FACTOR EAF N-TERMINAL DOMAIN-CONTAINING PROTEIN"/>
    <property type="match status" value="1"/>
</dbReference>
<feature type="region of interest" description="Disordered" evidence="1">
    <location>
        <begin position="176"/>
        <end position="195"/>
    </location>
</feature>
<proteinExistence type="predicted"/>
<dbReference type="PANTHER" id="PTHR36223">
    <property type="entry name" value="BETA-LACTAMASE-TYPE TRANSPEPTIDASE FOLD DOMAIN CONTAINING PROTEIN"/>
    <property type="match status" value="1"/>
</dbReference>
<dbReference type="EMBL" id="CAVMBE010000021">
    <property type="protein sequence ID" value="CAK3999070.1"/>
    <property type="molecule type" value="Genomic_DNA"/>
</dbReference>
<organism evidence="3 4">
    <name type="scientific">Lecanosticta acicola</name>
    <dbReference type="NCBI Taxonomy" id="111012"/>
    <lineage>
        <taxon>Eukaryota</taxon>
        <taxon>Fungi</taxon>
        <taxon>Dikarya</taxon>
        <taxon>Ascomycota</taxon>
        <taxon>Pezizomycotina</taxon>
        <taxon>Dothideomycetes</taxon>
        <taxon>Dothideomycetidae</taxon>
        <taxon>Mycosphaerellales</taxon>
        <taxon>Mycosphaerellaceae</taxon>
        <taxon>Lecanosticta</taxon>
    </lineage>
</organism>
<reference evidence="3" key="1">
    <citation type="submission" date="2023-11" db="EMBL/GenBank/DDBJ databases">
        <authorList>
            <person name="Alioto T."/>
            <person name="Alioto T."/>
            <person name="Gomez Garrido J."/>
        </authorList>
    </citation>
    <scope>NUCLEOTIDE SEQUENCE</scope>
</reference>
<protein>
    <recommendedName>
        <fullName evidence="2">DUF7918 domain-containing protein</fullName>
    </recommendedName>
</protein>
<evidence type="ECO:0000259" key="2">
    <source>
        <dbReference type="Pfam" id="PF25534"/>
    </source>
</evidence>
<name>A0AAI8YY57_9PEZI</name>
<dbReference type="Proteomes" id="UP001296104">
    <property type="component" value="Unassembled WGS sequence"/>
</dbReference>
<gene>
    <name evidence="3" type="ORF">LECACI_7A004136</name>
</gene>
<dbReference type="Pfam" id="PF25534">
    <property type="entry name" value="DUF7918"/>
    <property type="match status" value="1"/>
</dbReference>